<gene>
    <name evidence="11" type="ORF">R3I93_000152</name>
</gene>
<sequence length="99" mass="11458">MLPTRSLEKPVLIIVLWGLCSLLYLEGAPLSKRSISEVQLMHNVREHKEMLERQDWLQLKLNNILIPSLNDSQKEQKGKNSGPSVRRLRKGEGATWIWN</sequence>
<evidence type="ECO:0000313" key="12">
    <source>
        <dbReference type="Proteomes" id="UP001364617"/>
    </source>
</evidence>
<evidence type="ECO:0000256" key="10">
    <source>
        <dbReference type="SAM" id="MobiDB-lite"/>
    </source>
</evidence>
<dbReference type="GO" id="GO:0005179">
    <property type="term" value="F:hormone activity"/>
    <property type="evidence" value="ECO:0007669"/>
    <property type="project" value="UniProtKB-KW"/>
</dbReference>
<comment type="caution">
    <text evidence="11">The sequence shown here is derived from an EMBL/GenBank/DDBJ whole genome shotgun (WGS) entry which is preliminary data.</text>
</comment>
<dbReference type="GO" id="GO:0006874">
    <property type="term" value="P:intracellular calcium ion homeostasis"/>
    <property type="evidence" value="ECO:0007669"/>
    <property type="project" value="InterPro"/>
</dbReference>
<comment type="similarity">
    <text evidence="2">Belongs to the parathyroid hormone family.</text>
</comment>
<organism evidence="11 12">
    <name type="scientific">Phoxinus phoxinus</name>
    <name type="common">Eurasian minnow</name>
    <dbReference type="NCBI Taxonomy" id="58324"/>
    <lineage>
        <taxon>Eukaryota</taxon>
        <taxon>Metazoa</taxon>
        <taxon>Chordata</taxon>
        <taxon>Craniata</taxon>
        <taxon>Vertebrata</taxon>
        <taxon>Euteleostomi</taxon>
        <taxon>Actinopterygii</taxon>
        <taxon>Neopterygii</taxon>
        <taxon>Teleostei</taxon>
        <taxon>Ostariophysi</taxon>
        <taxon>Cypriniformes</taxon>
        <taxon>Leuciscidae</taxon>
        <taxon>Phoxininae</taxon>
        <taxon>Phoxinus</taxon>
    </lineage>
</organism>
<dbReference type="PANTHER" id="PTHR10541:SF2">
    <property type="entry name" value="PARATHYROID HORMONE"/>
    <property type="match status" value="1"/>
</dbReference>
<dbReference type="PANTHER" id="PTHR10541">
    <property type="entry name" value="PARATHYROID HORMONE"/>
    <property type="match status" value="1"/>
</dbReference>
<keyword evidence="5" id="KW-0964">Secreted</keyword>
<keyword evidence="8" id="KW-0732">Signal</keyword>
<proteinExistence type="inferred from homology"/>
<comment type="subcellular location">
    <subcellularLocation>
        <location evidence="1">Secreted</location>
    </subcellularLocation>
</comment>
<evidence type="ECO:0000256" key="4">
    <source>
        <dbReference type="ARBA" id="ARBA00022135"/>
    </source>
</evidence>
<feature type="region of interest" description="Disordered" evidence="10">
    <location>
        <begin position="70"/>
        <end position="99"/>
    </location>
</feature>
<dbReference type="Proteomes" id="UP001364617">
    <property type="component" value="Unassembled WGS sequence"/>
</dbReference>
<keyword evidence="7" id="KW-0372">Hormone</keyword>
<dbReference type="EMBL" id="JAYKXH010000001">
    <property type="protein sequence ID" value="KAK7175803.1"/>
    <property type="molecule type" value="Genomic_DNA"/>
</dbReference>
<evidence type="ECO:0000256" key="9">
    <source>
        <dbReference type="ARBA" id="ARBA00093407"/>
    </source>
</evidence>
<name>A0AAN9DL74_9TELE</name>
<evidence type="ECO:0000256" key="5">
    <source>
        <dbReference type="ARBA" id="ARBA00022525"/>
    </source>
</evidence>
<evidence type="ECO:0000256" key="6">
    <source>
        <dbReference type="ARBA" id="ARBA00022685"/>
    </source>
</evidence>
<dbReference type="AlphaFoldDB" id="A0AAN9DL74"/>
<reference evidence="11 12" key="1">
    <citation type="submission" date="2024-02" db="EMBL/GenBank/DDBJ databases">
        <title>Chromosome-level genome assembly of the Eurasian Minnow (Phoxinus phoxinus).</title>
        <authorList>
            <person name="Oriowo T.O."/>
            <person name="Martin S."/>
            <person name="Stange M."/>
            <person name="Chrysostomakis Y."/>
            <person name="Brown T."/>
            <person name="Winkler S."/>
            <person name="Kukowka S."/>
            <person name="Myers E.W."/>
            <person name="Bohne A."/>
        </authorList>
    </citation>
    <scope>NUCLEOTIDE SEQUENCE [LARGE SCALE GENOMIC DNA]</scope>
    <source>
        <strain evidence="11">ZFMK-TIS-60720</strain>
        <tissue evidence="11">Whole Organism</tissue>
    </source>
</reference>
<evidence type="ECO:0000256" key="2">
    <source>
        <dbReference type="ARBA" id="ARBA00006307"/>
    </source>
</evidence>
<comment type="function">
    <text evidence="9">Parathyroid hormone elevates calcium level by dissolving the salts in bone and preventing their renal excretion. Acts by binding to its receptor, PTH1R, activating G protein-coupled receptor signaling. Stimulates [1-14C]-2-deoxy-D-glucose (2DG) transport and glycogen synthesis in osteoblastic cells.</text>
</comment>
<evidence type="ECO:0000256" key="1">
    <source>
        <dbReference type="ARBA" id="ARBA00004613"/>
    </source>
</evidence>
<dbReference type="SMART" id="SM00087">
    <property type="entry name" value="PTH"/>
    <property type="match status" value="1"/>
</dbReference>
<evidence type="ECO:0000256" key="8">
    <source>
        <dbReference type="ARBA" id="ARBA00022729"/>
    </source>
</evidence>
<comment type="subunit">
    <text evidence="3">Interacts with PTH1R (via N-terminal extracellular domain).</text>
</comment>
<accession>A0AAN9DL74</accession>
<evidence type="ECO:0000256" key="7">
    <source>
        <dbReference type="ARBA" id="ARBA00022702"/>
    </source>
</evidence>
<dbReference type="InterPro" id="IPR001415">
    <property type="entry name" value="PTH/PTH-rel"/>
</dbReference>
<keyword evidence="6" id="KW-0165">Cleavage on pair of basic residues</keyword>
<dbReference type="InterPro" id="IPR003625">
    <property type="entry name" value="PTH"/>
</dbReference>
<evidence type="ECO:0000313" key="11">
    <source>
        <dbReference type="EMBL" id="KAK7175803.1"/>
    </source>
</evidence>
<dbReference type="GO" id="GO:0005576">
    <property type="term" value="C:extracellular region"/>
    <property type="evidence" value="ECO:0007669"/>
    <property type="project" value="UniProtKB-SubCell"/>
</dbReference>
<keyword evidence="12" id="KW-1185">Reference proteome</keyword>
<evidence type="ECO:0000256" key="3">
    <source>
        <dbReference type="ARBA" id="ARBA00011605"/>
    </source>
</evidence>
<protein>
    <recommendedName>
        <fullName evidence="4">Parathyroid hormone</fullName>
    </recommendedName>
</protein>